<gene>
    <name evidence="1" type="ORF">EDB92DRAFT_1787115</name>
</gene>
<dbReference type="EMBL" id="JAKELL010000038">
    <property type="protein sequence ID" value="KAH8989292.1"/>
    <property type="molecule type" value="Genomic_DNA"/>
</dbReference>
<proteinExistence type="predicted"/>
<evidence type="ECO:0000313" key="2">
    <source>
        <dbReference type="Proteomes" id="UP001201163"/>
    </source>
</evidence>
<evidence type="ECO:0000313" key="1">
    <source>
        <dbReference type="EMBL" id="KAH8989292.1"/>
    </source>
</evidence>
<sequence length="88" mass="10108">NFDTDLPVGSDDTEARFVVSNREQIPPGEIEKHLVALLKSWTRSPSTLRQTIPDAEWIAGLASYLQELADLRISHVRFWLDSNLERFQ</sequence>
<feature type="non-terminal residue" evidence="1">
    <location>
        <position position="88"/>
    </location>
</feature>
<name>A0AAD4LF53_9AGAM</name>
<comment type="caution">
    <text evidence="1">The sequence shown here is derived from an EMBL/GenBank/DDBJ whole genome shotgun (WGS) entry which is preliminary data.</text>
</comment>
<organism evidence="1 2">
    <name type="scientific">Lactarius akahatsu</name>
    <dbReference type="NCBI Taxonomy" id="416441"/>
    <lineage>
        <taxon>Eukaryota</taxon>
        <taxon>Fungi</taxon>
        <taxon>Dikarya</taxon>
        <taxon>Basidiomycota</taxon>
        <taxon>Agaricomycotina</taxon>
        <taxon>Agaricomycetes</taxon>
        <taxon>Russulales</taxon>
        <taxon>Russulaceae</taxon>
        <taxon>Lactarius</taxon>
    </lineage>
</organism>
<dbReference type="Proteomes" id="UP001201163">
    <property type="component" value="Unassembled WGS sequence"/>
</dbReference>
<dbReference type="AlphaFoldDB" id="A0AAD4LF53"/>
<reference evidence="1" key="1">
    <citation type="submission" date="2022-01" db="EMBL/GenBank/DDBJ databases">
        <title>Comparative genomics reveals a dynamic genome evolution in the ectomycorrhizal milk-cap (Lactarius) mushrooms.</title>
        <authorList>
            <consortium name="DOE Joint Genome Institute"/>
            <person name="Lebreton A."/>
            <person name="Tang N."/>
            <person name="Kuo A."/>
            <person name="LaButti K."/>
            <person name="Drula E."/>
            <person name="Barry K."/>
            <person name="Clum A."/>
            <person name="Lipzen A."/>
            <person name="Mousain D."/>
            <person name="Ng V."/>
            <person name="Wang R."/>
            <person name="Wang X."/>
            <person name="Dai Y."/>
            <person name="Henrissat B."/>
            <person name="Grigoriev I.V."/>
            <person name="Guerin-Laguette A."/>
            <person name="Yu F."/>
            <person name="Martin F.M."/>
        </authorList>
    </citation>
    <scope>NUCLEOTIDE SEQUENCE</scope>
    <source>
        <strain evidence="1">QP</strain>
    </source>
</reference>
<protein>
    <submittedName>
        <fullName evidence="1">Uncharacterized protein</fullName>
    </submittedName>
</protein>
<accession>A0AAD4LF53</accession>
<feature type="non-terminal residue" evidence="1">
    <location>
        <position position="1"/>
    </location>
</feature>
<keyword evidence="2" id="KW-1185">Reference proteome</keyword>